<evidence type="ECO:0000256" key="1">
    <source>
        <dbReference type="ARBA" id="ARBA00009990"/>
    </source>
</evidence>
<reference evidence="6 7" key="1">
    <citation type="journal article" date="2015" name="Appl. Microbiol. Biotechnol.">
        <title>The consequence of an additional NADH dehydrogenase paralog on the growth of Gluconobacter oxydans DSM3504.</title>
        <authorList>
            <person name="Kostner D."/>
            <person name="Luchterhand B."/>
            <person name="Junker A."/>
            <person name="Volland S."/>
            <person name="Daniel R."/>
            <person name="Buchs J."/>
            <person name="Liebl W."/>
            <person name="Ehrenreich A."/>
        </authorList>
    </citation>
    <scope>NUCLEOTIDE SEQUENCE [LARGE SCALE GENOMIC DNA]</scope>
    <source>
        <strain evidence="6">DSM 3504</strain>
    </source>
</reference>
<accession>A0A067Z5A5</accession>
<dbReference type="InterPro" id="IPR003708">
    <property type="entry name" value="SecB"/>
</dbReference>
<dbReference type="Proteomes" id="UP000031656">
    <property type="component" value="Chromosome"/>
</dbReference>
<dbReference type="PANTHER" id="PTHR36918:SF1">
    <property type="entry name" value="PROTEIN-EXPORT PROTEIN SECB"/>
    <property type="match status" value="1"/>
</dbReference>
<dbReference type="PANTHER" id="PTHR36918">
    <property type="match status" value="1"/>
</dbReference>
<evidence type="ECO:0000256" key="3">
    <source>
        <dbReference type="ARBA" id="ARBA00022927"/>
    </source>
</evidence>
<evidence type="ECO:0000313" key="7">
    <source>
        <dbReference type="Proteomes" id="UP000031656"/>
    </source>
</evidence>
<keyword evidence="4" id="KW-0811">Translocation</keyword>
<dbReference type="AlphaFoldDB" id="A0A067Z5A5"/>
<dbReference type="RefSeq" id="WP_041112407.1">
    <property type="nucleotide sequence ID" value="NZ_CP004373.1"/>
</dbReference>
<sequence>MSQTYADTVTGTPASLDVSDSLPSSSSLIIGSQYLRTLSIDVQNTPDVYRELPSQPHIGMMVDVTGRQLGEQPTFEVSLVIRAQGFERAPTQDAPNPKVLYELSVAYAGLFGLTGRIPQDAIEPLLLVEAPRFLFPPARSVMLNTVREAGFPSPNIQPIDFHELWQSRRAQQR</sequence>
<keyword evidence="5" id="KW-0143">Chaperone</keyword>
<organism evidence="6 7">
    <name type="scientific">Gluconobacter oxydans DSM 3504</name>
    <dbReference type="NCBI Taxonomy" id="1288313"/>
    <lineage>
        <taxon>Bacteria</taxon>
        <taxon>Pseudomonadati</taxon>
        <taxon>Pseudomonadota</taxon>
        <taxon>Alphaproteobacteria</taxon>
        <taxon>Acetobacterales</taxon>
        <taxon>Acetobacteraceae</taxon>
        <taxon>Gluconobacter</taxon>
    </lineage>
</organism>
<dbReference type="GO" id="GO:0015031">
    <property type="term" value="P:protein transport"/>
    <property type="evidence" value="ECO:0007669"/>
    <property type="project" value="UniProtKB-KW"/>
</dbReference>
<dbReference type="KEGG" id="goy:GLS_c23820"/>
<protein>
    <submittedName>
        <fullName evidence="6">Protein translocase protein SecB</fullName>
    </submittedName>
</protein>
<dbReference type="Gene3D" id="3.10.420.10">
    <property type="entry name" value="SecB-like"/>
    <property type="match status" value="1"/>
</dbReference>
<keyword evidence="3" id="KW-0653">Protein transport</keyword>
<dbReference type="Pfam" id="PF02556">
    <property type="entry name" value="SecB"/>
    <property type="match status" value="1"/>
</dbReference>
<proteinExistence type="inferred from homology"/>
<evidence type="ECO:0000256" key="2">
    <source>
        <dbReference type="ARBA" id="ARBA00022448"/>
    </source>
</evidence>
<gene>
    <name evidence="6" type="primary">secB2</name>
    <name evidence="6" type="ORF">GLS_c23820</name>
</gene>
<evidence type="ECO:0000313" key="6">
    <source>
        <dbReference type="EMBL" id="AHK72251.1"/>
    </source>
</evidence>
<dbReference type="HOGENOM" id="CLU_111574_0_0_5"/>
<dbReference type="GeneID" id="56906605"/>
<keyword evidence="2" id="KW-0813">Transport</keyword>
<evidence type="ECO:0000256" key="5">
    <source>
        <dbReference type="ARBA" id="ARBA00023186"/>
    </source>
</evidence>
<dbReference type="InterPro" id="IPR035958">
    <property type="entry name" value="SecB-like_sf"/>
</dbReference>
<comment type="similarity">
    <text evidence="1">Belongs to the SecB family.</text>
</comment>
<dbReference type="GO" id="GO:0051262">
    <property type="term" value="P:protein tetramerization"/>
    <property type="evidence" value="ECO:0007669"/>
    <property type="project" value="InterPro"/>
</dbReference>
<dbReference type="GO" id="GO:0051082">
    <property type="term" value="F:unfolded protein binding"/>
    <property type="evidence" value="ECO:0007669"/>
    <property type="project" value="InterPro"/>
</dbReference>
<name>A0A067Z5A5_GLUOY</name>
<dbReference type="EMBL" id="CP004373">
    <property type="protein sequence ID" value="AHK72251.1"/>
    <property type="molecule type" value="Genomic_DNA"/>
</dbReference>
<evidence type="ECO:0000256" key="4">
    <source>
        <dbReference type="ARBA" id="ARBA00023010"/>
    </source>
</evidence>
<dbReference type="PRINTS" id="PR01594">
    <property type="entry name" value="SECBCHAPRONE"/>
</dbReference>
<dbReference type="SUPFAM" id="SSF54611">
    <property type="entry name" value="SecB-like"/>
    <property type="match status" value="1"/>
</dbReference>